<feature type="chain" id="PRO_5028525300" description="RxLR effector protein" evidence="5">
    <location>
        <begin position="23"/>
        <end position="176"/>
    </location>
</feature>
<organism evidence="6 7">
    <name type="scientific">Phytophthora fragariae</name>
    <dbReference type="NCBI Taxonomy" id="53985"/>
    <lineage>
        <taxon>Eukaryota</taxon>
        <taxon>Sar</taxon>
        <taxon>Stramenopiles</taxon>
        <taxon>Oomycota</taxon>
        <taxon>Peronosporomycetes</taxon>
        <taxon>Peronosporales</taxon>
        <taxon>Peronosporaceae</taxon>
        <taxon>Phytophthora</taxon>
    </lineage>
</organism>
<dbReference type="InterPro" id="IPR031825">
    <property type="entry name" value="RXLR"/>
</dbReference>
<evidence type="ECO:0000256" key="4">
    <source>
        <dbReference type="ARBA" id="ARBA00022729"/>
    </source>
</evidence>
<dbReference type="EMBL" id="QXFW01002412">
    <property type="protein sequence ID" value="KAE8978803.1"/>
    <property type="molecule type" value="Genomic_DNA"/>
</dbReference>
<evidence type="ECO:0000256" key="3">
    <source>
        <dbReference type="ARBA" id="ARBA00022525"/>
    </source>
</evidence>
<reference evidence="6 7" key="1">
    <citation type="submission" date="2018-09" db="EMBL/GenBank/DDBJ databases">
        <title>Genomic investigation of the strawberry pathogen Phytophthora fragariae indicates pathogenicity is determined by transcriptional variation in three key races.</title>
        <authorList>
            <person name="Adams T.M."/>
            <person name="Armitage A.D."/>
            <person name="Sobczyk M.K."/>
            <person name="Bates H.J."/>
            <person name="Dunwell J.M."/>
            <person name="Nellist C.F."/>
            <person name="Harrison R.J."/>
        </authorList>
    </citation>
    <scope>NUCLEOTIDE SEQUENCE [LARGE SCALE GENOMIC DNA]</scope>
    <source>
        <strain evidence="6 7">SCRP245</strain>
    </source>
</reference>
<dbReference type="AlphaFoldDB" id="A0A6A3IGJ1"/>
<sequence>MRISYVVLIALSVLLVSRECDATSPAAKVLEKKTQNLVGEEDNESRFLRSHDTDDADTTSVECEERMILTSLSGLARLKKVSEKVPIDLDKAPIAVQKTKADFSKLYVDAMLNHPTFKTKMFKKWDVYTSDEIVPKMKKVHNRGLEMEYLNRRSIGVKDGTIVTGKANINTNLLSL</sequence>
<keyword evidence="3 5" id="KW-0964">Secreted</keyword>
<proteinExistence type="inferred from homology"/>
<dbReference type="Proteomes" id="UP000460718">
    <property type="component" value="Unassembled WGS sequence"/>
</dbReference>
<dbReference type="GO" id="GO:0005576">
    <property type="term" value="C:extracellular region"/>
    <property type="evidence" value="ECO:0007669"/>
    <property type="project" value="UniProtKB-SubCell"/>
</dbReference>
<comment type="function">
    <text evidence="5">Effector that suppresses plant defense responses during pathogen infection.</text>
</comment>
<comment type="subcellular location">
    <subcellularLocation>
        <location evidence="1 5">Secreted</location>
    </subcellularLocation>
</comment>
<accession>A0A6A3IGJ1</accession>
<evidence type="ECO:0000256" key="5">
    <source>
        <dbReference type="RuleBase" id="RU367124"/>
    </source>
</evidence>
<keyword evidence="4 5" id="KW-0732">Signal</keyword>
<feature type="signal peptide" evidence="5">
    <location>
        <begin position="1"/>
        <end position="22"/>
    </location>
</feature>
<comment type="domain">
    <text evidence="5">The RxLR-dEER motif acts to carry the protein into the host cell cytoplasm through binding to cell surface phosphatidylinositol-3-phosphate.</text>
</comment>
<comment type="caution">
    <text evidence="6">The sequence shown here is derived from an EMBL/GenBank/DDBJ whole genome shotgun (WGS) entry which is preliminary data.</text>
</comment>
<protein>
    <recommendedName>
        <fullName evidence="5">RxLR effector protein</fullName>
    </recommendedName>
</protein>
<evidence type="ECO:0000313" key="6">
    <source>
        <dbReference type="EMBL" id="KAE8978803.1"/>
    </source>
</evidence>
<evidence type="ECO:0000256" key="2">
    <source>
        <dbReference type="ARBA" id="ARBA00010400"/>
    </source>
</evidence>
<gene>
    <name evidence="6" type="ORF">PF011_g23099</name>
</gene>
<comment type="similarity">
    <text evidence="2 5">Belongs to the RxLR effector family.</text>
</comment>
<dbReference type="Pfam" id="PF16810">
    <property type="entry name" value="RXLR"/>
    <property type="match status" value="1"/>
</dbReference>
<evidence type="ECO:0000313" key="7">
    <source>
        <dbReference type="Proteomes" id="UP000460718"/>
    </source>
</evidence>
<name>A0A6A3IGJ1_9STRA</name>
<evidence type="ECO:0000256" key="1">
    <source>
        <dbReference type="ARBA" id="ARBA00004613"/>
    </source>
</evidence>